<keyword evidence="3" id="KW-1185">Reference proteome</keyword>
<sequence>MLAAMLRRLAVPLAFLTPLALIAACGPATATSESTPATSAPALLAPSATDGGAAHGLRDRYAATQRLAGLAEMPEHSDEKLDYDGVVCGRPVPLLDRRLAAVVHAFGTPDDAEPQDFANVNQETVVYTSEADATEALRQLFDLLDECERDVEADQVTDGHAAVELPNEVGLPGRAVAATMTIPEGYRFPYRYGCLRHTRVVQCVAVWTRSVEHTATWFDKAIIVTAEGLRT</sequence>
<evidence type="ECO:0000256" key="1">
    <source>
        <dbReference type="SAM" id="SignalP"/>
    </source>
</evidence>
<feature type="signal peptide" evidence="1">
    <location>
        <begin position="1"/>
        <end position="23"/>
    </location>
</feature>
<dbReference type="PROSITE" id="PS51257">
    <property type="entry name" value="PROKAR_LIPOPROTEIN"/>
    <property type="match status" value="1"/>
</dbReference>
<proteinExistence type="predicted"/>
<name>A0A8J3PGZ4_9ACTN</name>
<gene>
    <name evidence="2" type="ORF">Cme02nite_51490</name>
</gene>
<feature type="chain" id="PRO_5039240806" description="Lipoprotein" evidence="1">
    <location>
        <begin position="24"/>
        <end position="231"/>
    </location>
</feature>
<organism evidence="2 3">
    <name type="scientific">Catellatospora methionotrophica</name>
    <dbReference type="NCBI Taxonomy" id="121620"/>
    <lineage>
        <taxon>Bacteria</taxon>
        <taxon>Bacillati</taxon>
        <taxon>Actinomycetota</taxon>
        <taxon>Actinomycetes</taxon>
        <taxon>Micromonosporales</taxon>
        <taxon>Micromonosporaceae</taxon>
        <taxon>Catellatospora</taxon>
    </lineage>
</organism>
<reference evidence="2" key="1">
    <citation type="submission" date="2021-01" db="EMBL/GenBank/DDBJ databases">
        <title>Whole genome shotgun sequence of Catellatospora methionotrophica NBRC 14553.</title>
        <authorList>
            <person name="Komaki H."/>
            <person name="Tamura T."/>
        </authorList>
    </citation>
    <scope>NUCLEOTIDE SEQUENCE</scope>
    <source>
        <strain evidence="2">NBRC 14553</strain>
    </source>
</reference>
<keyword evidence="1" id="KW-0732">Signal</keyword>
<dbReference type="EMBL" id="BONJ01000028">
    <property type="protein sequence ID" value="GIG16817.1"/>
    <property type="molecule type" value="Genomic_DNA"/>
</dbReference>
<evidence type="ECO:0008006" key="4">
    <source>
        <dbReference type="Google" id="ProtNLM"/>
    </source>
</evidence>
<comment type="caution">
    <text evidence="2">The sequence shown here is derived from an EMBL/GenBank/DDBJ whole genome shotgun (WGS) entry which is preliminary data.</text>
</comment>
<accession>A0A8J3PGZ4</accession>
<evidence type="ECO:0000313" key="3">
    <source>
        <dbReference type="Proteomes" id="UP000660339"/>
    </source>
</evidence>
<evidence type="ECO:0000313" key="2">
    <source>
        <dbReference type="EMBL" id="GIG16817.1"/>
    </source>
</evidence>
<dbReference type="Proteomes" id="UP000660339">
    <property type="component" value="Unassembled WGS sequence"/>
</dbReference>
<dbReference type="AlphaFoldDB" id="A0A8J3PGZ4"/>
<protein>
    <recommendedName>
        <fullName evidence="4">Lipoprotein</fullName>
    </recommendedName>
</protein>